<keyword evidence="5 14" id="KW-0349">Heme</keyword>
<dbReference type="Proteomes" id="UP001497382">
    <property type="component" value="Unassembled WGS sequence"/>
</dbReference>
<dbReference type="InterPro" id="IPR036396">
    <property type="entry name" value="Cyt_P450_sf"/>
</dbReference>
<protein>
    <recommendedName>
        <fullName evidence="19">Cytochrome P450</fullName>
    </recommendedName>
</protein>
<dbReference type="GO" id="GO:0005506">
    <property type="term" value="F:iron ion binding"/>
    <property type="evidence" value="ECO:0007669"/>
    <property type="project" value="InterPro"/>
</dbReference>
<dbReference type="Pfam" id="PF00067">
    <property type="entry name" value="p450"/>
    <property type="match status" value="1"/>
</dbReference>
<evidence type="ECO:0000256" key="5">
    <source>
        <dbReference type="ARBA" id="ARBA00022617"/>
    </source>
</evidence>
<keyword evidence="8" id="KW-0492">Microsome</keyword>
<evidence type="ECO:0000256" key="6">
    <source>
        <dbReference type="ARBA" id="ARBA00022723"/>
    </source>
</evidence>
<evidence type="ECO:0000256" key="8">
    <source>
        <dbReference type="ARBA" id="ARBA00022848"/>
    </source>
</evidence>
<dbReference type="AlphaFoldDB" id="A0AAV2A8P4"/>
<dbReference type="InterPro" id="IPR002401">
    <property type="entry name" value="Cyt_P450_E_grp-I"/>
</dbReference>
<comment type="function">
    <text evidence="13">Cytochromes P450 are a group of heme-thiolate monooxygenases. They oxidize a variety of structurally unrelated compounds, including steroids, fatty acids, and xenobiotics.</text>
</comment>
<keyword evidence="18" id="KW-1185">Reference proteome</keyword>
<keyword evidence="16" id="KW-1133">Transmembrane helix</keyword>
<dbReference type="PROSITE" id="PS00086">
    <property type="entry name" value="CYTOCHROME_P450"/>
    <property type="match status" value="1"/>
</dbReference>
<organism evidence="17 18">
    <name type="scientific">Larinioides sclopetarius</name>
    <dbReference type="NCBI Taxonomy" id="280406"/>
    <lineage>
        <taxon>Eukaryota</taxon>
        <taxon>Metazoa</taxon>
        <taxon>Ecdysozoa</taxon>
        <taxon>Arthropoda</taxon>
        <taxon>Chelicerata</taxon>
        <taxon>Arachnida</taxon>
        <taxon>Araneae</taxon>
        <taxon>Araneomorphae</taxon>
        <taxon>Entelegynae</taxon>
        <taxon>Araneoidea</taxon>
        <taxon>Araneidae</taxon>
        <taxon>Larinioides</taxon>
    </lineage>
</organism>
<dbReference type="GO" id="GO:0020037">
    <property type="term" value="F:heme binding"/>
    <property type="evidence" value="ECO:0007669"/>
    <property type="project" value="InterPro"/>
</dbReference>
<name>A0AAV2A8P4_9ARAC</name>
<evidence type="ECO:0000256" key="15">
    <source>
        <dbReference type="RuleBase" id="RU000461"/>
    </source>
</evidence>
<dbReference type="InterPro" id="IPR017972">
    <property type="entry name" value="Cyt_P450_CS"/>
</dbReference>
<proteinExistence type="inferred from homology"/>
<feature type="transmembrane region" description="Helical" evidence="16">
    <location>
        <begin position="7"/>
        <end position="26"/>
    </location>
</feature>
<dbReference type="InterPro" id="IPR050705">
    <property type="entry name" value="Cytochrome_P450_3A"/>
</dbReference>
<dbReference type="FunFam" id="1.10.630.10:FF:000042">
    <property type="entry name" value="Cytochrome P450"/>
    <property type="match status" value="1"/>
</dbReference>
<dbReference type="GO" id="GO:0016705">
    <property type="term" value="F:oxidoreductase activity, acting on paired donors, with incorporation or reduction of molecular oxygen"/>
    <property type="evidence" value="ECO:0007669"/>
    <property type="project" value="InterPro"/>
</dbReference>
<evidence type="ECO:0000313" key="17">
    <source>
        <dbReference type="EMBL" id="CAL1280346.1"/>
    </source>
</evidence>
<keyword evidence="12 16" id="KW-0472">Membrane</keyword>
<keyword evidence="6 14" id="KW-0479">Metal-binding</keyword>
<dbReference type="PRINTS" id="PR00463">
    <property type="entry name" value="EP450I"/>
</dbReference>
<gene>
    <name evidence="17" type="ORF">LARSCL_LOCUS10915</name>
</gene>
<evidence type="ECO:0008006" key="19">
    <source>
        <dbReference type="Google" id="ProtNLM"/>
    </source>
</evidence>
<evidence type="ECO:0000256" key="9">
    <source>
        <dbReference type="ARBA" id="ARBA00023002"/>
    </source>
</evidence>
<evidence type="ECO:0000256" key="3">
    <source>
        <dbReference type="ARBA" id="ARBA00004406"/>
    </source>
</evidence>
<dbReference type="GO" id="GO:0005789">
    <property type="term" value="C:endoplasmic reticulum membrane"/>
    <property type="evidence" value="ECO:0007669"/>
    <property type="project" value="UniProtKB-SubCell"/>
</dbReference>
<sequence length="532" mass="60899">MEAIKELIFTPIGIATCVIVALYFFVRSSSKSYDLWEKKGVPYVKPKPFFGSVLDKFGKPFHENEVERYKTYGRLYGNFEGSGVLLSVADPDHLRNILVKDFQFFINRRGLKTGDNITENMLQLLEGEDWKRVRTIITPTFTTGKIKRMMSIFTSCSKVLVENFRKFAEKGEPVDTKKIYGAFTMDIIASAAFSTKLDSHNDPSNEFVKVASEVFHTNVNMRFIFYLLLPRVMKFFKVPIFPPKGVKFFSDVTMRIIRERRRTGQTRNDFLQLLMDAADETKADDKNVEKSDEMLQNYETDVNDQVFKNYKPKKALTNDELVAQCVIFFLAGFETTASTLAFASYHLALNPDIQEKLVEELDEAVRRGNGELTYESIQSMKYLDNVISETLRINSPAVRLERIAGEDYKLGDTGIVIPKGTTVTVPIYAMHRDPEFFPDPEKFDPDRFSPEERAKRNPYTFMPFGAGPRNCVGMRFALVEAKVCLAHVLSHFQIKRCSKTKVPLEFLMGNGLLQAKEVTLQMVPRETVLIQD</sequence>
<evidence type="ECO:0000256" key="10">
    <source>
        <dbReference type="ARBA" id="ARBA00023004"/>
    </source>
</evidence>
<reference evidence="17 18" key="1">
    <citation type="submission" date="2024-04" db="EMBL/GenBank/DDBJ databases">
        <authorList>
            <person name="Rising A."/>
            <person name="Reimegard J."/>
            <person name="Sonavane S."/>
            <person name="Akerstrom W."/>
            <person name="Nylinder S."/>
            <person name="Hedman E."/>
            <person name="Kallberg Y."/>
        </authorList>
    </citation>
    <scope>NUCLEOTIDE SEQUENCE [LARGE SCALE GENOMIC DNA]</scope>
</reference>
<dbReference type="GO" id="GO:0008395">
    <property type="term" value="F:steroid hydroxylase activity"/>
    <property type="evidence" value="ECO:0007669"/>
    <property type="project" value="TreeGrafter"/>
</dbReference>
<evidence type="ECO:0000256" key="11">
    <source>
        <dbReference type="ARBA" id="ARBA00023033"/>
    </source>
</evidence>
<comment type="subcellular location">
    <subcellularLocation>
        <location evidence="3">Endoplasmic reticulum membrane</location>
        <topology evidence="3">Peripheral membrane protein</topology>
    </subcellularLocation>
    <subcellularLocation>
        <location evidence="2">Microsome membrane</location>
        <topology evidence="2">Peripheral membrane protein</topology>
    </subcellularLocation>
</comment>
<keyword evidence="9 15" id="KW-0560">Oxidoreductase</keyword>
<dbReference type="CDD" id="cd11055">
    <property type="entry name" value="CYP3A-like"/>
    <property type="match status" value="1"/>
</dbReference>
<evidence type="ECO:0000256" key="7">
    <source>
        <dbReference type="ARBA" id="ARBA00022824"/>
    </source>
</evidence>
<dbReference type="EMBL" id="CAXIEN010000130">
    <property type="protein sequence ID" value="CAL1280346.1"/>
    <property type="molecule type" value="Genomic_DNA"/>
</dbReference>
<dbReference type="Gene3D" id="1.10.630.10">
    <property type="entry name" value="Cytochrome P450"/>
    <property type="match status" value="1"/>
</dbReference>
<keyword evidence="16" id="KW-0812">Transmembrane</keyword>
<comment type="cofactor">
    <cofactor evidence="1 14">
        <name>heme</name>
        <dbReference type="ChEBI" id="CHEBI:30413"/>
    </cofactor>
</comment>
<evidence type="ECO:0000256" key="16">
    <source>
        <dbReference type="SAM" id="Phobius"/>
    </source>
</evidence>
<feature type="binding site" description="axial binding residue" evidence="14">
    <location>
        <position position="471"/>
    </location>
    <ligand>
        <name>heme</name>
        <dbReference type="ChEBI" id="CHEBI:30413"/>
    </ligand>
    <ligandPart>
        <name>Fe</name>
        <dbReference type="ChEBI" id="CHEBI:18248"/>
    </ligandPart>
</feature>
<keyword evidence="11 15" id="KW-0503">Monooxygenase</keyword>
<evidence type="ECO:0000256" key="1">
    <source>
        <dbReference type="ARBA" id="ARBA00001971"/>
    </source>
</evidence>
<evidence type="ECO:0000256" key="12">
    <source>
        <dbReference type="ARBA" id="ARBA00023136"/>
    </source>
</evidence>
<evidence type="ECO:0000256" key="4">
    <source>
        <dbReference type="ARBA" id="ARBA00010617"/>
    </source>
</evidence>
<dbReference type="SUPFAM" id="SSF48264">
    <property type="entry name" value="Cytochrome P450"/>
    <property type="match status" value="1"/>
</dbReference>
<evidence type="ECO:0000313" key="18">
    <source>
        <dbReference type="Proteomes" id="UP001497382"/>
    </source>
</evidence>
<accession>A0AAV2A8P4</accession>
<keyword evidence="7" id="KW-0256">Endoplasmic reticulum</keyword>
<dbReference type="PANTHER" id="PTHR24302:SF15">
    <property type="entry name" value="FATTY-ACID PEROXYGENASE"/>
    <property type="match status" value="1"/>
</dbReference>
<evidence type="ECO:0000256" key="13">
    <source>
        <dbReference type="ARBA" id="ARBA00043906"/>
    </source>
</evidence>
<comment type="similarity">
    <text evidence="4 15">Belongs to the cytochrome P450 family.</text>
</comment>
<dbReference type="PANTHER" id="PTHR24302">
    <property type="entry name" value="CYTOCHROME P450 FAMILY 3"/>
    <property type="match status" value="1"/>
</dbReference>
<evidence type="ECO:0000256" key="2">
    <source>
        <dbReference type="ARBA" id="ARBA00004174"/>
    </source>
</evidence>
<dbReference type="PRINTS" id="PR00385">
    <property type="entry name" value="P450"/>
</dbReference>
<comment type="caution">
    <text evidence="17">The sequence shown here is derived from an EMBL/GenBank/DDBJ whole genome shotgun (WGS) entry which is preliminary data.</text>
</comment>
<dbReference type="InterPro" id="IPR001128">
    <property type="entry name" value="Cyt_P450"/>
</dbReference>
<keyword evidence="10 14" id="KW-0408">Iron</keyword>
<evidence type="ECO:0000256" key="14">
    <source>
        <dbReference type="PIRSR" id="PIRSR602401-1"/>
    </source>
</evidence>